<dbReference type="InterPro" id="IPR009057">
    <property type="entry name" value="Homeodomain-like_sf"/>
</dbReference>
<organism evidence="6 7">
    <name type="scientific">Paenibacillus baimaensis</name>
    <dbReference type="NCBI Taxonomy" id="2982185"/>
    <lineage>
        <taxon>Bacteria</taxon>
        <taxon>Bacillati</taxon>
        <taxon>Bacillota</taxon>
        <taxon>Bacilli</taxon>
        <taxon>Bacillales</taxon>
        <taxon>Paenibacillaceae</taxon>
        <taxon>Paenibacillus</taxon>
    </lineage>
</organism>
<sequence length="773" mass="89018">MYRVKLPNTQNKLFLKILLYFLSLLIPIVIIGLIVFFNVDQLIKKEVSEKLVVNLKSSSKTIDVYLGMAQSTNNNLLISDVVSQTIKPYSVLTDQEKASLPFIVRAIAANQNMVSSFIDNIFLYIDDEKVYTSEGAINFETFFDKSYHLDAYNKEYWRQRIQQSGFFELLPPSMVSRYAESSNKMVIPSVTTQYLNGKLAAMVTMISVQSIMTTLTNNSLFPSTAYVIIDKNNHTLLNGGAWNESTIQQIRNLFEQGPVQTVYAKVDQTQSMIVRISSDTYGWDYYSITPTHSFNNESSSILSLIWWICISLVVIGILFSFRFSVNIYNPIKNIRDILLQSEKGSQIGSGRDEFQVIGSRIHQLVQQNYDTNQKLSMYSNELLDQFFSSLIKGNPWTQKKPMKQMIEEIGFQSGTYLCCCFLFQYKERFYHDIVEADRLMIIEKMKKVLQGIMQQYVNSYLMEHDQNLYVCVVNLKQDNERASLNRALETIKQTFEYDMIYCELIIGLGKPYSKVNDVKKSYSDAVTAMQSSRNSEMSIRDATDLAIEQNYYYSFLDENKVVNALKSGDLELLITEVEGLIRINQERGVSYTYLGALLAELFNTGNRYLTERQVSTYSLLTEEDYTALTDKNMSPYELADRTRRLFIFYEQIITETVVKPERKAVTVISLITSHIENNYAKDLYLESIADEIGLSSKYISRIFKEITGTSITDYISLIRMSKAKEMLLNTDLKIGDIAQQIGIESRTTFLRIFKKHEGISPMDYRNAHYRKDA</sequence>
<evidence type="ECO:0000313" key="7">
    <source>
        <dbReference type="Proteomes" id="UP001652445"/>
    </source>
</evidence>
<accession>A0ABT2UHN9</accession>
<protein>
    <submittedName>
        <fullName evidence="6">AraC family transcriptional regulator</fullName>
    </submittedName>
</protein>
<feature type="transmembrane region" description="Helical" evidence="4">
    <location>
        <begin position="13"/>
        <end position="37"/>
    </location>
</feature>
<keyword evidence="4" id="KW-0472">Membrane</keyword>
<evidence type="ECO:0000256" key="3">
    <source>
        <dbReference type="ARBA" id="ARBA00023163"/>
    </source>
</evidence>
<proteinExistence type="predicted"/>
<keyword evidence="7" id="KW-1185">Reference proteome</keyword>
<dbReference type="Pfam" id="PF12833">
    <property type="entry name" value="HTH_18"/>
    <property type="match status" value="1"/>
</dbReference>
<dbReference type="RefSeq" id="WP_262685359.1">
    <property type="nucleotide sequence ID" value="NZ_JAOQIO010000077.1"/>
</dbReference>
<keyword evidence="2" id="KW-0238">DNA-binding</keyword>
<dbReference type="PROSITE" id="PS00041">
    <property type="entry name" value="HTH_ARAC_FAMILY_1"/>
    <property type="match status" value="1"/>
</dbReference>
<feature type="transmembrane region" description="Helical" evidence="4">
    <location>
        <begin position="304"/>
        <end position="325"/>
    </location>
</feature>
<dbReference type="PROSITE" id="PS01124">
    <property type="entry name" value="HTH_ARAC_FAMILY_2"/>
    <property type="match status" value="1"/>
</dbReference>
<keyword evidence="3" id="KW-0804">Transcription</keyword>
<keyword evidence="4" id="KW-0812">Transmembrane</keyword>
<evidence type="ECO:0000313" key="6">
    <source>
        <dbReference type="EMBL" id="MCU6794161.1"/>
    </source>
</evidence>
<evidence type="ECO:0000256" key="4">
    <source>
        <dbReference type="SAM" id="Phobius"/>
    </source>
</evidence>
<dbReference type="EMBL" id="JAOQIO010000077">
    <property type="protein sequence ID" value="MCU6794161.1"/>
    <property type="molecule type" value="Genomic_DNA"/>
</dbReference>
<keyword evidence="4" id="KW-1133">Transmembrane helix</keyword>
<evidence type="ECO:0000259" key="5">
    <source>
        <dbReference type="PROSITE" id="PS01124"/>
    </source>
</evidence>
<dbReference type="InterPro" id="IPR018060">
    <property type="entry name" value="HTH_AraC"/>
</dbReference>
<evidence type="ECO:0000256" key="1">
    <source>
        <dbReference type="ARBA" id="ARBA00023015"/>
    </source>
</evidence>
<dbReference type="Gene3D" id="1.10.10.60">
    <property type="entry name" value="Homeodomain-like"/>
    <property type="match status" value="2"/>
</dbReference>
<dbReference type="PANTHER" id="PTHR43280">
    <property type="entry name" value="ARAC-FAMILY TRANSCRIPTIONAL REGULATOR"/>
    <property type="match status" value="1"/>
</dbReference>
<feature type="domain" description="HTH araC/xylS-type" evidence="5">
    <location>
        <begin position="669"/>
        <end position="767"/>
    </location>
</feature>
<name>A0ABT2UHN9_9BACL</name>
<gene>
    <name evidence="6" type="ORF">OB236_18820</name>
</gene>
<dbReference type="PANTHER" id="PTHR43280:SF10">
    <property type="entry name" value="REGULATORY PROTEIN POCR"/>
    <property type="match status" value="1"/>
</dbReference>
<keyword evidence="1" id="KW-0805">Transcription regulation</keyword>
<dbReference type="SUPFAM" id="SSF46689">
    <property type="entry name" value="Homeodomain-like"/>
    <property type="match status" value="2"/>
</dbReference>
<evidence type="ECO:0000256" key="2">
    <source>
        <dbReference type="ARBA" id="ARBA00023125"/>
    </source>
</evidence>
<dbReference type="Pfam" id="PF17853">
    <property type="entry name" value="GGDEF_2"/>
    <property type="match status" value="1"/>
</dbReference>
<dbReference type="Proteomes" id="UP001652445">
    <property type="component" value="Unassembled WGS sequence"/>
</dbReference>
<reference evidence="6 7" key="1">
    <citation type="submission" date="2022-09" db="EMBL/GenBank/DDBJ databases">
        <authorList>
            <person name="Han X.L."/>
            <person name="Wang Q."/>
            <person name="Lu T."/>
        </authorList>
    </citation>
    <scope>NUCLEOTIDE SEQUENCE [LARGE SCALE GENOMIC DNA]</scope>
    <source>
        <strain evidence="6 7">WQ 127069</strain>
    </source>
</reference>
<dbReference type="InterPro" id="IPR018062">
    <property type="entry name" value="HTH_AraC-typ_CS"/>
</dbReference>
<dbReference type="SMART" id="SM00342">
    <property type="entry name" value="HTH_ARAC"/>
    <property type="match status" value="1"/>
</dbReference>
<comment type="caution">
    <text evidence="6">The sequence shown here is derived from an EMBL/GenBank/DDBJ whole genome shotgun (WGS) entry which is preliminary data.</text>
</comment>
<dbReference type="InterPro" id="IPR041522">
    <property type="entry name" value="CdaR_GGDEF"/>
</dbReference>